<accession>A0A2A9CUI2</accession>
<dbReference type="InterPro" id="IPR011737">
    <property type="entry name" value="CHP02206_TP0381"/>
</dbReference>
<gene>
    <name evidence="2" type="ORF">ATK74_2372</name>
</gene>
<dbReference type="OrthoDB" id="1696382at2"/>
<keyword evidence="1" id="KW-0472">Membrane</keyword>
<dbReference type="AlphaFoldDB" id="A0A2A9CUI2"/>
<keyword evidence="1" id="KW-1133">Transmembrane helix</keyword>
<evidence type="ECO:0000313" key="3">
    <source>
        <dbReference type="Proteomes" id="UP000226079"/>
    </source>
</evidence>
<dbReference type="EMBL" id="PDJC01000001">
    <property type="protein sequence ID" value="PFG17796.1"/>
    <property type="molecule type" value="Genomic_DNA"/>
</dbReference>
<evidence type="ECO:0000313" key="2">
    <source>
        <dbReference type="EMBL" id="PFG17796.1"/>
    </source>
</evidence>
<proteinExistence type="predicted"/>
<dbReference type="Proteomes" id="UP000226079">
    <property type="component" value="Unassembled WGS sequence"/>
</dbReference>
<feature type="transmembrane region" description="Helical" evidence="1">
    <location>
        <begin position="25"/>
        <end position="48"/>
    </location>
</feature>
<feature type="transmembrane region" description="Helical" evidence="1">
    <location>
        <begin position="222"/>
        <end position="240"/>
    </location>
</feature>
<dbReference type="NCBIfam" id="TIGR02206">
    <property type="entry name" value="intg_mem_TP0381"/>
    <property type="match status" value="1"/>
</dbReference>
<sequence length="256" mass="28586">MGGLTWTWDYFFVPQNRPTPGDAGFGMFSTIHLGVLALIGLGIVALAVGYRRAGQERRRTMRLTIGWTVLSLEVLRQTSYLVNGWYSAEILPLHLCAFATVAVFIDALRPNRWTGDFLYAMGWWGALAANLFPDWATRPILNIFTWQSFSIHGLIFGYLVMRLVGGDLVPDVRNLWRVVVIAAVGCLIGFSANQAFGTNFWFLNAGAPGSPLEPIQKLAGPWYIPVLMVLVSLLWTLLYLPWIIRARRAEAEPAQA</sequence>
<feature type="transmembrane region" description="Helical" evidence="1">
    <location>
        <begin position="85"/>
        <end position="105"/>
    </location>
</feature>
<organism evidence="2 3">
    <name type="scientific">Propionicimonas paludicola</name>
    <dbReference type="NCBI Taxonomy" id="185243"/>
    <lineage>
        <taxon>Bacteria</taxon>
        <taxon>Bacillati</taxon>
        <taxon>Actinomycetota</taxon>
        <taxon>Actinomycetes</taxon>
        <taxon>Propionibacteriales</taxon>
        <taxon>Nocardioidaceae</taxon>
        <taxon>Propionicimonas</taxon>
    </lineage>
</organism>
<reference evidence="2 3" key="1">
    <citation type="submission" date="2017-10" db="EMBL/GenBank/DDBJ databases">
        <title>Sequencing the genomes of 1000 actinobacteria strains.</title>
        <authorList>
            <person name="Klenk H.-P."/>
        </authorList>
    </citation>
    <scope>NUCLEOTIDE SEQUENCE [LARGE SCALE GENOMIC DNA]</scope>
    <source>
        <strain evidence="2 3">DSM 15597</strain>
    </source>
</reference>
<dbReference type="Pfam" id="PF14808">
    <property type="entry name" value="TMEM164"/>
    <property type="match status" value="1"/>
</dbReference>
<name>A0A2A9CUI2_9ACTN</name>
<keyword evidence="3" id="KW-1185">Reference proteome</keyword>
<dbReference type="RefSeq" id="WP_098461198.1">
    <property type="nucleotide sequence ID" value="NZ_PDJC01000001.1"/>
</dbReference>
<evidence type="ECO:0000256" key="1">
    <source>
        <dbReference type="SAM" id="Phobius"/>
    </source>
</evidence>
<feature type="transmembrane region" description="Helical" evidence="1">
    <location>
        <begin position="143"/>
        <end position="164"/>
    </location>
</feature>
<comment type="caution">
    <text evidence="2">The sequence shown here is derived from an EMBL/GenBank/DDBJ whole genome shotgun (WGS) entry which is preliminary data.</text>
</comment>
<feature type="transmembrane region" description="Helical" evidence="1">
    <location>
        <begin position="176"/>
        <end position="202"/>
    </location>
</feature>
<keyword evidence="1" id="KW-0812">Transmembrane</keyword>
<protein>
    <submittedName>
        <fullName evidence="2">Putative integral membrane protein (TIGR02206 family)</fullName>
    </submittedName>
</protein>